<accession>A0AAV2I6G3</accession>
<dbReference type="PANTHER" id="PTHR24251:SF37">
    <property type="entry name" value="CUB DOMAIN-CONTAINING PROTEIN"/>
    <property type="match status" value="1"/>
</dbReference>
<feature type="domain" description="CUB" evidence="5">
    <location>
        <begin position="1"/>
        <end position="112"/>
    </location>
</feature>
<dbReference type="SMART" id="SM00042">
    <property type="entry name" value="CUB"/>
    <property type="match status" value="3"/>
</dbReference>
<dbReference type="InterPro" id="IPR035914">
    <property type="entry name" value="Sperma_CUB_dom_sf"/>
</dbReference>
<evidence type="ECO:0000313" key="6">
    <source>
        <dbReference type="EMBL" id="CAL1541547.1"/>
    </source>
</evidence>
<feature type="domain" description="CUB" evidence="5">
    <location>
        <begin position="352"/>
        <end position="463"/>
    </location>
</feature>
<evidence type="ECO:0000256" key="4">
    <source>
        <dbReference type="SAM" id="MobiDB-lite"/>
    </source>
</evidence>
<feature type="compositionally biased region" description="Polar residues" evidence="4">
    <location>
        <begin position="604"/>
        <end position="620"/>
    </location>
</feature>
<feature type="non-terminal residue" evidence="6">
    <location>
        <position position="620"/>
    </location>
</feature>
<evidence type="ECO:0000313" key="7">
    <source>
        <dbReference type="Proteomes" id="UP001497497"/>
    </source>
</evidence>
<reference evidence="6 7" key="1">
    <citation type="submission" date="2024-04" db="EMBL/GenBank/DDBJ databases">
        <authorList>
            <consortium name="Genoscope - CEA"/>
            <person name="William W."/>
        </authorList>
    </citation>
    <scope>NUCLEOTIDE SEQUENCE [LARGE SCALE GENOMIC DNA]</scope>
</reference>
<keyword evidence="7" id="KW-1185">Reference proteome</keyword>
<feature type="compositionally biased region" description="Polar residues" evidence="4">
    <location>
        <begin position="255"/>
        <end position="290"/>
    </location>
</feature>
<evidence type="ECO:0000259" key="5">
    <source>
        <dbReference type="PROSITE" id="PS01180"/>
    </source>
</evidence>
<comment type="caution">
    <text evidence="6">The sequence shown here is derived from an EMBL/GenBank/DDBJ whole genome shotgun (WGS) entry which is preliminary data.</text>
</comment>
<keyword evidence="2" id="KW-1015">Disulfide bond</keyword>
<dbReference type="Pfam" id="PF00431">
    <property type="entry name" value="CUB"/>
    <property type="match status" value="4"/>
</dbReference>
<sequence length="620" mass="68586">HLLRLDQPEVTIKSPGYGVEYPMNSECQWTVVSVLNKPLVAKFSDMDIEYQSSCQFDKLLVDSGTCDFLHPSLHCGDALPAPIATSGRIFCLRFISDMLVQKRGFAVKVQLAESSNLTTTLAVQDPSRRKRSAPNVPKIPCTSFPVLIQSDVMIFTPSGAGPRWQYPTNTVCRWLVMGDSFHEVLIQFDLSEQERYDLCHYDKLRVIEGEEMYPDYSFDFCDPLVPEPLPIEGPKLVIFSSDSIIQANGITGSLQFIPRSGQTTDGRRTTNSPDTTQMTSLSTSFENSKPNEYPPTPELTRQSSASEFNPHDYSIPTTQLTILYPDNSTTESTPDSGVLSTERASPPVLTMCSRTYYHMAGSQVIVESPYRGAQNSRASMRCDVVVVTDKQKALNARILSMDLGEQQTCDSDWLEISFHSTQSGKMCGLPASDLSTEDHVMMLTFVTGSKNAGLGFQLRIESVESAVPENYPDDEASMCDSLIEVVDDRHVIVTSPGYSGGQYPAETTCDMRLFTQDDMRLQVTVLDFETEWSLGCSYDYVISFDGVSPNSKSLARMCGILLDQEFVTSGPAMLIRFVSDHVTSKRGFRLRIDPVAATPELDSTGASATSTPLSTSRLTE</sequence>
<dbReference type="Gene3D" id="2.60.120.290">
    <property type="entry name" value="Spermadhesin, CUB domain"/>
    <property type="match status" value="4"/>
</dbReference>
<proteinExistence type="predicted"/>
<keyword evidence="1" id="KW-0677">Repeat</keyword>
<feature type="region of interest" description="Disordered" evidence="4">
    <location>
        <begin position="601"/>
        <end position="620"/>
    </location>
</feature>
<dbReference type="CDD" id="cd00041">
    <property type="entry name" value="CUB"/>
    <property type="match status" value="4"/>
</dbReference>
<dbReference type="SUPFAM" id="SSF49854">
    <property type="entry name" value="Spermadhesin, CUB domain"/>
    <property type="match status" value="4"/>
</dbReference>
<feature type="region of interest" description="Disordered" evidence="4">
    <location>
        <begin position="255"/>
        <end position="313"/>
    </location>
</feature>
<dbReference type="EMBL" id="CAXITT010000438">
    <property type="protein sequence ID" value="CAL1541547.1"/>
    <property type="molecule type" value="Genomic_DNA"/>
</dbReference>
<feature type="region of interest" description="Disordered" evidence="4">
    <location>
        <begin position="323"/>
        <end position="342"/>
    </location>
</feature>
<comment type="caution">
    <text evidence="3">Lacks conserved residue(s) required for the propagation of feature annotation.</text>
</comment>
<feature type="non-terminal residue" evidence="6">
    <location>
        <position position="1"/>
    </location>
</feature>
<feature type="domain" description="CUB" evidence="5">
    <location>
        <begin position="141"/>
        <end position="257"/>
    </location>
</feature>
<gene>
    <name evidence="6" type="ORF">GSLYS_00015153001</name>
</gene>
<evidence type="ECO:0000256" key="2">
    <source>
        <dbReference type="ARBA" id="ARBA00023157"/>
    </source>
</evidence>
<protein>
    <recommendedName>
        <fullName evidence="5">CUB domain-containing protein</fullName>
    </recommendedName>
</protein>
<dbReference type="AlphaFoldDB" id="A0AAV2I6G3"/>
<name>A0AAV2I6G3_LYMST</name>
<evidence type="ECO:0000256" key="3">
    <source>
        <dbReference type="PROSITE-ProRule" id="PRU00059"/>
    </source>
</evidence>
<feature type="domain" description="CUB" evidence="5">
    <location>
        <begin position="479"/>
        <end position="595"/>
    </location>
</feature>
<evidence type="ECO:0000256" key="1">
    <source>
        <dbReference type="ARBA" id="ARBA00022737"/>
    </source>
</evidence>
<dbReference type="InterPro" id="IPR000859">
    <property type="entry name" value="CUB_dom"/>
</dbReference>
<dbReference type="Proteomes" id="UP001497497">
    <property type="component" value="Unassembled WGS sequence"/>
</dbReference>
<dbReference type="PROSITE" id="PS01180">
    <property type="entry name" value="CUB"/>
    <property type="match status" value="4"/>
</dbReference>
<dbReference type="PANTHER" id="PTHR24251">
    <property type="entry name" value="OVOCHYMASE-RELATED"/>
    <property type="match status" value="1"/>
</dbReference>
<organism evidence="6 7">
    <name type="scientific">Lymnaea stagnalis</name>
    <name type="common">Great pond snail</name>
    <name type="synonym">Helix stagnalis</name>
    <dbReference type="NCBI Taxonomy" id="6523"/>
    <lineage>
        <taxon>Eukaryota</taxon>
        <taxon>Metazoa</taxon>
        <taxon>Spiralia</taxon>
        <taxon>Lophotrochozoa</taxon>
        <taxon>Mollusca</taxon>
        <taxon>Gastropoda</taxon>
        <taxon>Heterobranchia</taxon>
        <taxon>Euthyneura</taxon>
        <taxon>Panpulmonata</taxon>
        <taxon>Hygrophila</taxon>
        <taxon>Lymnaeoidea</taxon>
        <taxon>Lymnaeidae</taxon>
        <taxon>Lymnaea</taxon>
    </lineage>
</organism>